<protein>
    <submittedName>
        <fullName evidence="1">Uncharacterized protein</fullName>
    </submittedName>
</protein>
<sequence>MADEPLLDLNTLIKRSTIDLDGTRYELFSPDELSVLASHRFSVWARRIEVLNKRDDEDDAVELDALIGKAARAALVDMPDEVFDTLTGAHRAAVTDVFIGLLLRKQLAVVGATVRAAGVQPTGATSSPGSSDIMAATRDGGWLKRLRRWFGRI</sequence>
<reference evidence="2" key="1">
    <citation type="submission" date="2015-11" db="EMBL/GenBank/DDBJ databases">
        <title>Complete genome sequence of a polyethylene-glycol degrader Sphingopyxis macrogoltabida 203N (NBRC 111659).</title>
        <authorList>
            <person name="Yoshiyuki O."/>
            <person name="Shouta N."/>
            <person name="Nagata Y."/>
            <person name="Numata M."/>
            <person name="Tsuchikane K."/>
            <person name="Hosoyama A."/>
            <person name="Yamazoe A."/>
            <person name="Tsuda M."/>
            <person name="Fujita N."/>
            <person name="Kawai F."/>
        </authorList>
    </citation>
    <scope>NUCLEOTIDE SEQUENCE [LARGE SCALE GENOMIC DNA]</scope>
    <source>
        <strain evidence="2">203N</strain>
    </source>
</reference>
<organism evidence="1 2">
    <name type="scientific">Sphingopyxis macrogoltabida</name>
    <name type="common">Sphingomonas macrogoltabidus</name>
    <dbReference type="NCBI Taxonomy" id="33050"/>
    <lineage>
        <taxon>Bacteria</taxon>
        <taxon>Pseudomonadati</taxon>
        <taxon>Pseudomonadota</taxon>
        <taxon>Alphaproteobacteria</taxon>
        <taxon>Sphingomonadales</taxon>
        <taxon>Sphingomonadaceae</taxon>
        <taxon>Sphingopyxis</taxon>
    </lineage>
</organism>
<dbReference type="AlphaFoldDB" id="A0AAC8Z2P6"/>
<accession>A0AAC8Z2P6</accession>
<dbReference type="EMBL" id="CP013344">
    <property type="protein sequence ID" value="AMU90534.1"/>
    <property type="molecule type" value="Genomic_DNA"/>
</dbReference>
<reference evidence="1 2" key="2">
    <citation type="journal article" date="2016" name="Genome Announc.">
        <title>Complete Genome Sequence of Sphingopyxis macrogoltabida Strain 203N (NBRC 111659), a Polyethylene Glycol Degrader.</title>
        <authorList>
            <person name="Ohtsubo Y."/>
            <person name="Nonoyama S."/>
            <person name="Nagata Y."/>
            <person name="Numata M."/>
            <person name="Tsuchikane K."/>
            <person name="Hosoyama A."/>
            <person name="Yamazoe A."/>
            <person name="Tsuda M."/>
            <person name="Fujita N."/>
            <person name="Kawai F."/>
        </authorList>
    </citation>
    <scope>NUCLEOTIDE SEQUENCE [LARGE SCALE GENOMIC DNA]</scope>
    <source>
        <strain evidence="1 2">203N</strain>
    </source>
</reference>
<evidence type="ECO:0000313" key="1">
    <source>
        <dbReference type="EMBL" id="AMU90534.1"/>
    </source>
</evidence>
<keyword evidence="2" id="KW-1185">Reference proteome</keyword>
<evidence type="ECO:0000313" key="2">
    <source>
        <dbReference type="Proteomes" id="UP000076088"/>
    </source>
</evidence>
<proteinExistence type="predicted"/>
<dbReference type="Proteomes" id="UP000076088">
    <property type="component" value="Chromosome"/>
</dbReference>
<gene>
    <name evidence="1" type="ORF">ATM17_16040</name>
</gene>
<dbReference type="RefSeq" id="WP_054729561.1">
    <property type="nucleotide sequence ID" value="NZ_CP009429.1"/>
</dbReference>
<name>A0AAC8Z2P6_SPHMC</name>
<dbReference type="KEGG" id="smaz:LH19_15470"/>